<evidence type="ECO:0000256" key="1">
    <source>
        <dbReference type="SAM" id="MobiDB-lite"/>
    </source>
</evidence>
<sequence length="70" mass="6973">MVEITGLDVQGAGEFVSEQLRGHLGVEAEMQLSDPECEGDVADVGGSPGSVLAASVPPSQASAVLPGPEP</sequence>
<reference evidence="2 3" key="1">
    <citation type="submission" date="2013-11" db="EMBL/GenBank/DDBJ databases">
        <title>The Damaraland mole rat (Fukomys damarensis) genome and evolution of African mole rats.</title>
        <authorList>
            <person name="Gladyshev V.N."/>
            <person name="Fang X."/>
        </authorList>
    </citation>
    <scope>NUCLEOTIDE SEQUENCE [LARGE SCALE GENOMIC DNA]</scope>
    <source>
        <tissue evidence="2">Liver</tissue>
    </source>
</reference>
<protein>
    <submittedName>
        <fullName evidence="2">Uncharacterized protein</fullName>
    </submittedName>
</protein>
<evidence type="ECO:0000313" key="2">
    <source>
        <dbReference type="EMBL" id="KFO22767.1"/>
    </source>
</evidence>
<accession>A0A091CW04</accession>
<evidence type="ECO:0000313" key="3">
    <source>
        <dbReference type="Proteomes" id="UP000028990"/>
    </source>
</evidence>
<organism evidence="2 3">
    <name type="scientific">Fukomys damarensis</name>
    <name type="common">Damaraland mole rat</name>
    <name type="synonym">Cryptomys damarensis</name>
    <dbReference type="NCBI Taxonomy" id="885580"/>
    <lineage>
        <taxon>Eukaryota</taxon>
        <taxon>Metazoa</taxon>
        <taxon>Chordata</taxon>
        <taxon>Craniata</taxon>
        <taxon>Vertebrata</taxon>
        <taxon>Euteleostomi</taxon>
        <taxon>Mammalia</taxon>
        <taxon>Eutheria</taxon>
        <taxon>Euarchontoglires</taxon>
        <taxon>Glires</taxon>
        <taxon>Rodentia</taxon>
        <taxon>Hystricomorpha</taxon>
        <taxon>Bathyergidae</taxon>
        <taxon>Fukomys</taxon>
    </lineage>
</organism>
<keyword evidence="3" id="KW-1185">Reference proteome</keyword>
<dbReference type="AlphaFoldDB" id="A0A091CW04"/>
<gene>
    <name evidence="2" type="ORF">H920_15850</name>
</gene>
<feature type="compositionally biased region" description="Low complexity" evidence="1">
    <location>
        <begin position="50"/>
        <end position="70"/>
    </location>
</feature>
<dbReference type="Proteomes" id="UP000028990">
    <property type="component" value="Unassembled WGS sequence"/>
</dbReference>
<dbReference type="EMBL" id="KN123950">
    <property type="protein sequence ID" value="KFO22767.1"/>
    <property type="molecule type" value="Genomic_DNA"/>
</dbReference>
<proteinExistence type="predicted"/>
<feature type="region of interest" description="Disordered" evidence="1">
    <location>
        <begin position="37"/>
        <end position="70"/>
    </location>
</feature>
<name>A0A091CW04_FUKDA</name>